<dbReference type="OrthoDB" id="8446141at2"/>
<evidence type="ECO:0000256" key="1">
    <source>
        <dbReference type="ARBA" id="ARBA00005771"/>
    </source>
</evidence>
<keyword evidence="2 4" id="KW-0808">Transferase</keyword>
<evidence type="ECO:0000256" key="2">
    <source>
        <dbReference type="ARBA" id="ARBA00022679"/>
    </source>
</evidence>
<protein>
    <submittedName>
        <fullName evidence="4">Sulfotransferase domain protein</fullName>
    </submittedName>
</protein>
<dbReference type="EMBL" id="CP036275">
    <property type="protein sequence ID" value="QDU37257.1"/>
    <property type="molecule type" value="Genomic_DNA"/>
</dbReference>
<dbReference type="GO" id="GO:0008146">
    <property type="term" value="F:sulfotransferase activity"/>
    <property type="evidence" value="ECO:0007669"/>
    <property type="project" value="InterPro"/>
</dbReference>
<dbReference type="SUPFAM" id="SSF52540">
    <property type="entry name" value="P-loop containing nucleoside triphosphate hydrolases"/>
    <property type="match status" value="1"/>
</dbReference>
<reference evidence="4 5" key="1">
    <citation type="submission" date="2019-02" db="EMBL/GenBank/DDBJ databases">
        <title>Deep-cultivation of Planctomycetes and their phenomic and genomic characterization uncovers novel biology.</title>
        <authorList>
            <person name="Wiegand S."/>
            <person name="Jogler M."/>
            <person name="Boedeker C."/>
            <person name="Pinto D."/>
            <person name="Vollmers J."/>
            <person name="Rivas-Marin E."/>
            <person name="Kohn T."/>
            <person name="Peeters S.H."/>
            <person name="Heuer A."/>
            <person name="Rast P."/>
            <person name="Oberbeckmann S."/>
            <person name="Bunk B."/>
            <person name="Jeske O."/>
            <person name="Meyerdierks A."/>
            <person name="Storesund J.E."/>
            <person name="Kallscheuer N."/>
            <person name="Luecker S."/>
            <person name="Lage O.M."/>
            <person name="Pohl T."/>
            <person name="Merkel B.J."/>
            <person name="Hornburger P."/>
            <person name="Mueller R.-W."/>
            <person name="Bruemmer F."/>
            <person name="Labrenz M."/>
            <person name="Spormann A.M."/>
            <person name="Op den Camp H."/>
            <person name="Overmann J."/>
            <person name="Amann R."/>
            <person name="Jetten M.S.M."/>
            <person name="Mascher T."/>
            <person name="Medema M.H."/>
            <person name="Devos D.P."/>
            <person name="Kaster A.-K."/>
            <person name="Ovreas L."/>
            <person name="Rohde M."/>
            <person name="Galperin M.Y."/>
            <person name="Jogler C."/>
        </authorList>
    </citation>
    <scope>NUCLEOTIDE SEQUENCE [LARGE SCALE GENOMIC DNA]</scope>
    <source>
        <strain evidence="4 5">Mal4</strain>
    </source>
</reference>
<dbReference type="Pfam" id="PF00685">
    <property type="entry name" value="Sulfotransfer_1"/>
    <property type="match status" value="1"/>
</dbReference>
<feature type="domain" description="Sulfotransferase" evidence="3">
    <location>
        <begin position="20"/>
        <end position="211"/>
    </location>
</feature>
<dbReference type="InterPro" id="IPR000863">
    <property type="entry name" value="Sulfotransferase_dom"/>
</dbReference>
<dbReference type="InterPro" id="IPR027417">
    <property type="entry name" value="P-loop_NTPase"/>
</dbReference>
<dbReference type="KEGG" id="mri:Mal4_15670"/>
<name>A0A517Z4A5_9PLAN</name>
<evidence type="ECO:0000259" key="3">
    <source>
        <dbReference type="Pfam" id="PF00685"/>
    </source>
</evidence>
<accession>A0A517Z4A5</accession>
<dbReference type="Proteomes" id="UP000320496">
    <property type="component" value="Chromosome"/>
</dbReference>
<dbReference type="Gene3D" id="3.40.50.300">
    <property type="entry name" value="P-loop containing nucleotide triphosphate hydrolases"/>
    <property type="match status" value="1"/>
</dbReference>
<sequence>MALGRSLLLLKPRMRHIHAHLVTMPQSGTHWLCYMLALGLSRTFDVPAPAHIGDRRFVLRPQDRVIHPELPRLVHSHNIPHKLVHSELVLDWLRFPRYVLLLRDLRETIVSQYEKKRQLPGFDITFSDYLRERMPLGHPFRITVSRRFAFLNAWTRDIKRLGHGRLLLLRYEELRQSPRQTLQRLWQFLDFPDLEAAAFEQIVAEASKDRMALHERPDAVARVVRQTSRNAFDWYTPADREYLTARCQTGLTNWLGYNYADWRLPPTAERRVA</sequence>
<dbReference type="PANTHER" id="PTHR11783">
    <property type="entry name" value="SULFOTRANSFERASE SULT"/>
    <property type="match status" value="1"/>
</dbReference>
<comment type="similarity">
    <text evidence="1">Belongs to the sulfotransferase 1 family.</text>
</comment>
<gene>
    <name evidence="4" type="ORF">Mal4_15670</name>
</gene>
<keyword evidence="5" id="KW-1185">Reference proteome</keyword>
<dbReference type="AlphaFoldDB" id="A0A517Z4A5"/>
<dbReference type="RefSeq" id="WP_145368041.1">
    <property type="nucleotide sequence ID" value="NZ_CP036275.1"/>
</dbReference>
<organism evidence="4 5">
    <name type="scientific">Maioricimonas rarisocia</name>
    <dbReference type="NCBI Taxonomy" id="2528026"/>
    <lineage>
        <taxon>Bacteria</taxon>
        <taxon>Pseudomonadati</taxon>
        <taxon>Planctomycetota</taxon>
        <taxon>Planctomycetia</taxon>
        <taxon>Planctomycetales</taxon>
        <taxon>Planctomycetaceae</taxon>
        <taxon>Maioricimonas</taxon>
    </lineage>
</organism>
<evidence type="ECO:0000313" key="5">
    <source>
        <dbReference type="Proteomes" id="UP000320496"/>
    </source>
</evidence>
<proteinExistence type="inferred from homology"/>
<evidence type="ECO:0000313" key="4">
    <source>
        <dbReference type="EMBL" id="QDU37257.1"/>
    </source>
</evidence>